<proteinExistence type="predicted"/>
<dbReference type="CDD" id="cd00082">
    <property type="entry name" value="HisKA"/>
    <property type="match status" value="1"/>
</dbReference>
<dbReference type="Gene3D" id="3.30.565.10">
    <property type="entry name" value="Histidine kinase-like ATPase, C-terminal domain"/>
    <property type="match status" value="1"/>
</dbReference>
<organism evidence="11 12">
    <name type="scientific">Pedobacter aquae</name>
    <dbReference type="NCBI Taxonomy" id="2605747"/>
    <lineage>
        <taxon>Bacteria</taxon>
        <taxon>Pseudomonadati</taxon>
        <taxon>Bacteroidota</taxon>
        <taxon>Sphingobacteriia</taxon>
        <taxon>Sphingobacteriales</taxon>
        <taxon>Sphingobacteriaceae</taxon>
        <taxon>Pedobacter</taxon>
    </lineage>
</organism>
<dbReference type="SUPFAM" id="SSF48452">
    <property type="entry name" value="TPR-like"/>
    <property type="match status" value="2"/>
</dbReference>
<keyword evidence="5" id="KW-0418">Kinase</keyword>
<keyword evidence="12" id="KW-1185">Reference proteome</keyword>
<dbReference type="EC" id="2.7.13.3" evidence="2"/>
<dbReference type="InterPro" id="IPR019734">
    <property type="entry name" value="TPR_rpt"/>
</dbReference>
<evidence type="ECO:0000256" key="9">
    <source>
        <dbReference type="SAM" id="Phobius"/>
    </source>
</evidence>
<comment type="catalytic activity">
    <reaction evidence="1">
        <text>ATP + protein L-histidine = ADP + protein N-phospho-L-histidine.</text>
        <dbReference type="EC" id="2.7.13.3"/>
    </reaction>
</comment>
<dbReference type="Pfam" id="PF02518">
    <property type="entry name" value="HATPase_c"/>
    <property type="match status" value="1"/>
</dbReference>
<dbReference type="Gene3D" id="1.10.287.130">
    <property type="match status" value="1"/>
</dbReference>
<dbReference type="InterPro" id="IPR036890">
    <property type="entry name" value="HATPase_C_sf"/>
</dbReference>
<dbReference type="InterPro" id="IPR036097">
    <property type="entry name" value="HisK_dim/P_sf"/>
</dbReference>
<dbReference type="PRINTS" id="PR00344">
    <property type="entry name" value="BCTRLSENSOR"/>
</dbReference>
<dbReference type="InterPro" id="IPR003661">
    <property type="entry name" value="HisK_dim/P_dom"/>
</dbReference>
<evidence type="ECO:0000313" key="12">
    <source>
        <dbReference type="Proteomes" id="UP000323653"/>
    </source>
</evidence>
<keyword evidence="8" id="KW-0175">Coiled coil</keyword>
<gene>
    <name evidence="11" type="ORF">FYC62_01265</name>
</gene>
<dbReference type="EMBL" id="CP043329">
    <property type="protein sequence ID" value="QEK50447.1"/>
    <property type="molecule type" value="Genomic_DNA"/>
</dbReference>
<dbReference type="InterPro" id="IPR011990">
    <property type="entry name" value="TPR-like_helical_dom_sf"/>
</dbReference>
<dbReference type="InterPro" id="IPR005467">
    <property type="entry name" value="His_kinase_dom"/>
</dbReference>
<evidence type="ECO:0000256" key="4">
    <source>
        <dbReference type="ARBA" id="ARBA00022679"/>
    </source>
</evidence>
<feature type="coiled-coil region" evidence="8">
    <location>
        <begin position="340"/>
        <end position="367"/>
    </location>
</feature>
<feature type="repeat" description="TPR" evidence="7">
    <location>
        <begin position="169"/>
        <end position="202"/>
    </location>
</feature>
<keyword evidence="9" id="KW-0472">Membrane</keyword>
<keyword evidence="3" id="KW-0597">Phosphoprotein</keyword>
<dbReference type="Pfam" id="PF13424">
    <property type="entry name" value="TPR_12"/>
    <property type="match status" value="2"/>
</dbReference>
<dbReference type="Pfam" id="PF13181">
    <property type="entry name" value="TPR_8"/>
    <property type="match status" value="3"/>
</dbReference>
<feature type="domain" description="Histidine kinase" evidence="10">
    <location>
        <begin position="516"/>
        <end position="731"/>
    </location>
</feature>
<dbReference type="SUPFAM" id="SSF55874">
    <property type="entry name" value="ATPase domain of HSP90 chaperone/DNA topoisomerase II/histidine kinase"/>
    <property type="match status" value="1"/>
</dbReference>
<evidence type="ECO:0000313" key="11">
    <source>
        <dbReference type="EMBL" id="QEK50447.1"/>
    </source>
</evidence>
<accession>A0A5C0VEG8</accession>
<dbReference type="GO" id="GO:0000155">
    <property type="term" value="F:phosphorelay sensor kinase activity"/>
    <property type="evidence" value="ECO:0007669"/>
    <property type="project" value="InterPro"/>
</dbReference>
<evidence type="ECO:0000259" key="10">
    <source>
        <dbReference type="PROSITE" id="PS50109"/>
    </source>
</evidence>
<dbReference type="SMART" id="SM00387">
    <property type="entry name" value="HATPase_c"/>
    <property type="match status" value="1"/>
</dbReference>
<keyword evidence="7" id="KW-0802">TPR repeat</keyword>
<dbReference type="Proteomes" id="UP000323653">
    <property type="component" value="Chromosome"/>
</dbReference>
<dbReference type="PANTHER" id="PTHR43711:SF26">
    <property type="entry name" value="SENSOR HISTIDINE KINASE RCSC"/>
    <property type="match status" value="1"/>
</dbReference>
<sequence length="732" mass="83803">MRNKQIHNLIFKPLKALFPTKFTLYRLFFFLVVNFFIVNTANSYNLQKDTVTINNLIKEAKAKKKNKKEVFKISEDVIALSKKHQYKFGLFKGYFLQGNVLLDDYQYTKALKNFQLAYENAKFLKSDISEAEALFNIAYCYQYLDETTKAVDAYKKCLAKGKQDTLLIADVHTNLGVSYDYSGDYGKAIVHYLESYTLNKALKNNEGLGTSSSNLGQLFSTLKIYDKAIYYLKKSEAIAISLKDTATLCYAYENLGANYLSKNELLKAKFYLEKALKLAKAMNLQEYEIVSLTYSNLGMLAIKNKAFDKAEAYLDTALNIANQKSLTFHKTFALTHQIDLLNKQNKLEEAEEIAQKALDLCRNTNQTPLKVNILEFLKETYAKQGKFEKAFNTQKDALKLEKSLKLEDNLKQVAVLIATRDYDKKKQIENLIKNQKQKVLESKILTQRYTLGFVVFILMILGIFTFISVRNQQLQKRINEDLAQKNHEIEISRIELNKQSQAFSDLNNHKDQIFTIISHDLRKPIGHLSSVLELLENNILDADDFKSFIPQISKNVKDTSEILDSLLFWAKSQLKGFSLKITEQNLFNFINEKTASLQPFAKEKNISIINQINPEVKIKIDAMLSMIIIRNLVLNAIKFSDDNKEIIIQLEEHTNHFELKVKDSGIGMSQEQIDNLFTTKNKSTLGTKKEKGTGLGLYFCNDLVKKCGGEFKVESVLGQGSTFSFTIPKYLS</sequence>
<dbReference type="PROSITE" id="PS50109">
    <property type="entry name" value="HIS_KIN"/>
    <property type="match status" value="1"/>
</dbReference>
<keyword evidence="4" id="KW-0808">Transferase</keyword>
<dbReference type="PROSITE" id="PS50005">
    <property type="entry name" value="TPR"/>
    <property type="match status" value="1"/>
</dbReference>
<feature type="transmembrane region" description="Helical" evidence="9">
    <location>
        <begin position="449"/>
        <end position="469"/>
    </location>
</feature>
<keyword evidence="9" id="KW-1133">Transmembrane helix</keyword>
<keyword evidence="6" id="KW-0902">Two-component regulatory system</keyword>
<evidence type="ECO:0000256" key="2">
    <source>
        <dbReference type="ARBA" id="ARBA00012438"/>
    </source>
</evidence>
<evidence type="ECO:0000256" key="6">
    <source>
        <dbReference type="ARBA" id="ARBA00023012"/>
    </source>
</evidence>
<dbReference type="InterPro" id="IPR004358">
    <property type="entry name" value="Sig_transdc_His_kin-like_C"/>
</dbReference>
<dbReference type="SUPFAM" id="SSF47384">
    <property type="entry name" value="Homodimeric domain of signal transducing histidine kinase"/>
    <property type="match status" value="1"/>
</dbReference>
<dbReference type="KEGG" id="pej:FYC62_01265"/>
<dbReference type="AlphaFoldDB" id="A0A5C0VEG8"/>
<evidence type="ECO:0000256" key="5">
    <source>
        <dbReference type="ARBA" id="ARBA00022777"/>
    </source>
</evidence>
<evidence type="ECO:0000256" key="3">
    <source>
        <dbReference type="ARBA" id="ARBA00022553"/>
    </source>
</evidence>
<name>A0A5C0VEG8_9SPHI</name>
<dbReference type="SMART" id="SM00388">
    <property type="entry name" value="HisKA"/>
    <property type="match status" value="1"/>
</dbReference>
<reference evidence="11 12" key="1">
    <citation type="submission" date="2019-08" db="EMBL/GenBank/DDBJ databases">
        <title>Pedobacter sp. nov., isolated from Han river, South Korea.</title>
        <authorList>
            <person name="Lee D.-H."/>
            <person name="Kim Y.-S."/>
            <person name="Hwang E.-M."/>
            <person name="Le Tran T.C."/>
            <person name="Cha C.-J."/>
        </authorList>
    </citation>
    <scope>NUCLEOTIDE SEQUENCE [LARGE SCALE GENOMIC DNA]</scope>
    <source>
        <strain evidence="11 12">CJ43</strain>
    </source>
</reference>
<protein>
    <recommendedName>
        <fullName evidence="2">histidine kinase</fullName>
        <ecNumber evidence="2">2.7.13.3</ecNumber>
    </recommendedName>
</protein>
<dbReference type="InterPro" id="IPR050736">
    <property type="entry name" value="Sensor_HK_Regulatory"/>
</dbReference>
<evidence type="ECO:0000256" key="8">
    <source>
        <dbReference type="SAM" id="Coils"/>
    </source>
</evidence>
<evidence type="ECO:0000256" key="1">
    <source>
        <dbReference type="ARBA" id="ARBA00000085"/>
    </source>
</evidence>
<keyword evidence="9" id="KW-0812">Transmembrane</keyword>
<evidence type="ECO:0000256" key="7">
    <source>
        <dbReference type="PROSITE-ProRule" id="PRU00339"/>
    </source>
</evidence>
<dbReference type="Gene3D" id="1.25.40.10">
    <property type="entry name" value="Tetratricopeptide repeat domain"/>
    <property type="match status" value="2"/>
</dbReference>
<dbReference type="PANTHER" id="PTHR43711">
    <property type="entry name" value="TWO-COMPONENT HISTIDINE KINASE"/>
    <property type="match status" value="1"/>
</dbReference>
<dbReference type="SMART" id="SM00028">
    <property type="entry name" value="TPR"/>
    <property type="match status" value="8"/>
</dbReference>
<dbReference type="InterPro" id="IPR003594">
    <property type="entry name" value="HATPase_dom"/>
</dbReference>